<evidence type="ECO:0000256" key="1">
    <source>
        <dbReference type="ARBA" id="ARBA00022670"/>
    </source>
</evidence>
<evidence type="ECO:0000259" key="4">
    <source>
        <dbReference type="Pfam" id="PF03543"/>
    </source>
</evidence>
<sequence>MEVAGYSKTFALDQGQFLGNDQIFQALYNSPTSDPKRQGICTGLSMIWLARRMMFHDETAQQRANALFTNAAFIWGGRTQDIHLAAGGASGDTYSAMSAMYGDALRAFALRVGTNCKSVFSGDFRKLSDTATDVVDETGTYALWSIGLSTTTGDAGHMVASYSSHGSMLGGKHFYFFDPNMGEYRISAKDSFDFTWNMFEAYDKQFLGLRYVAAFEVVR</sequence>
<evidence type="ECO:0000256" key="2">
    <source>
        <dbReference type="ARBA" id="ARBA00022801"/>
    </source>
</evidence>
<protein>
    <recommendedName>
        <fullName evidence="4">Peptidase C58 YopT-type domain-containing protein</fullName>
    </recommendedName>
</protein>
<feature type="domain" description="Peptidase C58 YopT-type" evidence="4">
    <location>
        <begin position="28"/>
        <end position="201"/>
    </location>
</feature>
<dbReference type="SUPFAM" id="SSF54001">
    <property type="entry name" value="Cysteine proteinases"/>
    <property type="match status" value="1"/>
</dbReference>
<keyword evidence="6" id="KW-1185">Reference proteome</keyword>
<proteinExistence type="predicted"/>
<accession>A0ABM7Y884</accession>
<evidence type="ECO:0000313" key="6">
    <source>
        <dbReference type="Proteomes" id="UP000831327"/>
    </source>
</evidence>
<dbReference type="Proteomes" id="UP000831327">
    <property type="component" value="Chromosome"/>
</dbReference>
<evidence type="ECO:0000313" key="5">
    <source>
        <dbReference type="EMBL" id="BDG74150.1"/>
    </source>
</evidence>
<evidence type="ECO:0000256" key="3">
    <source>
        <dbReference type="ARBA" id="ARBA00022807"/>
    </source>
</evidence>
<dbReference type="EMBL" id="AP025637">
    <property type="protein sequence ID" value="BDG74150.1"/>
    <property type="molecule type" value="Genomic_DNA"/>
</dbReference>
<keyword evidence="3" id="KW-0788">Thiol protease</keyword>
<keyword evidence="2" id="KW-0378">Hydrolase</keyword>
<organism evidence="5 6">
    <name type="scientific">Roseomonas fluvialis</name>
    <dbReference type="NCBI Taxonomy" id="1750527"/>
    <lineage>
        <taxon>Bacteria</taxon>
        <taxon>Pseudomonadati</taxon>
        <taxon>Pseudomonadota</taxon>
        <taxon>Alphaproteobacteria</taxon>
        <taxon>Acetobacterales</taxon>
        <taxon>Roseomonadaceae</taxon>
        <taxon>Roseomonas</taxon>
    </lineage>
</organism>
<keyword evidence="1" id="KW-0645">Protease</keyword>
<gene>
    <name evidence="5" type="ORF">Rmf_40790</name>
</gene>
<dbReference type="Gene3D" id="3.90.70.20">
    <property type="match status" value="1"/>
</dbReference>
<reference evidence="5 6" key="1">
    <citation type="journal article" date="2016" name="Microbes Environ.">
        <title>Phylogenetically diverse aerobic anoxygenic phototrophic bacteria isolated from epilithic biofilms in Tama river, Japan.</title>
        <authorList>
            <person name="Hirose S."/>
            <person name="Matsuura K."/>
            <person name="Haruta S."/>
        </authorList>
    </citation>
    <scope>NUCLEOTIDE SEQUENCE [LARGE SCALE GENOMIC DNA]</scope>
    <source>
        <strain evidence="5 6">S08</strain>
    </source>
</reference>
<name>A0ABM7Y884_9PROT</name>
<dbReference type="InterPro" id="IPR038765">
    <property type="entry name" value="Papain-like_cys_pep_sf"/>
</dbReference>
<dbReference type="Pfam" id="PF03543">
    <property type="entry name" value="Peptidase_C58"/>
    <property type="match status" value="1"/>
</dbReference>
<dbReference type="InterPro" id="IPR006473">
    <property type="entry name" value="Peptidase_C58_Yopt"/>
</dbReference>
<dbReference type="RefSeq" id="WP_244408341.1">
    <property type="nucleotide sequence ID" value="NZ_AP025637.1"/>
</dbReference>